<dbReference type="SUPFAM" id="SSF49879">
    <property type="entry name" value="SMAD/FHA domain"/>
    <property type="match status" value="1"/>
</dbReference>
<dbReference type="Pfam" id="PF00225">
    <property type="entry name" value="Kinesin"/>
    <property type="match status" value="1"/>
</dbReference>
<dbReference type="GO" id="GO:0008017">
    <property type="term" value="F:microtubule binding"/>
    <property type="evidence" value="ECO:0007669"/>
    <property type="project" value="InterPro"/>
</dbReference>
<keyword evidence="3 4" id="KW-0505">Motor protein</keyword>
<dbReference type="InterPro" id="IPR001752">
    <property type="entry name" value="Kinesin_motor_dom"/>
</dbReference>
<evidence type="ECO:0000256" key="5">
    <source>
        <dbReference type="SAM" id="Coils"/>
    </source>
</evidence>
<accession>A0A812UM65</accession>
<reference evidence="7" key="1">
    <citation type="submission" date="2021-02" db="EMBL/GenBank/DDBJ databases">
        <authorList>
            <person name="Dougan E. K."/>
            <person name="Rhodes N."/>
            <person name="Thang M."/>
            <person name="Chan C."/>
        </authorList>
    </citation>
    <scope>NUCLEOTIDE SEQUENCE</scope>
</reference>
<dbReference type="GO" id="GO:0003777">
    <property type="term" value="F:microtubule motor activity"/>
    <property type="evidence" value="ECO:0007669"/>
    <property type="project" value="InterPro"/>
</dbReference>
<evidence type="ECO:0000256" key="1">
    <source>
        <dbReference type="ARBA" id="ARBA00022701"/>
    </source>
</evidence>
<feature type="coiled-coil region" evidence="5">
    <location>
        <begin position="383"/>
        <end position="417"/>
    </location>
</feature>
<name>A0A812UM65_9DINO</name>
<dbReference type="SMART" id="SM00129">
    <property type="entry name" value="KISc"/>
    <property type="match status" value="1"/>
</dbReference>
<dbReference type="EMBL" id="CAJNDS010002734">
    <property type="protein sequence ID" value="CAE7577343.1"/>
    <property type="molecule type" value="Genomic_DNA"/>
</dbReference>
<dbReference type="PRINTS" id="PR00380">
    <property type="entry name" value="KINESINHEAVY"/>
</dbReference>
<dbReference type="InterPro" id="IPR036961">
    <property type="entry name" value="Kinesin_motor_dom_sf"/>
</dbReference>
<dbReference type="PANTHER" id="PTHR47968">
    <property type="entry name" value="CENTROMERE PROTEIN E"/>
    <property type="match status" value="1"/>
</dbReference>
<evidence type="ECO:0000256" key="2">
    <source>
        <dbReference type="ARBA" id="ARBA00023054"/>
    </source>
</evidence>
<sequence>MAEPIWVGVRLRPLVNHEIGQEKCLNIEGNEVSIVEDAIDTDRKVAVTSDFDRKSTFAFDVAMDSTDESSPSFISQEKCYEIMGRRMVGHMLQGFNTCLFCYGQTGTGKTTTIMGKAQPKSERGLLMRLVDDVFEEVDKEQSNSGSQVHVVMQMLEVYNEKLKDLLATSDFGPIGPGRSAPKKINIHVHPELGVYLTGAIEAPVKTAADCINAIEYGNAMKAVSATAMNAQSSRGHTVFKLNMVKEGGKDNLSTTSEVCFADLAGRENEKTTQVTGERFVELSFINKSLLYLSGCIQSLGQTAHRRRQTVAGADAMKPKGADMSRFRNSKLTLLLSNALSGNSRTSMIGTLSPAAAHFEESHNTLRFASTVKTIKVQAKAARAVDKDSLVKQLQKEVQQLKLQLEQAREKHDDEDISAISVQLEATTAIVAAQTRDWTHFQQESAELSKKRTKTMESLMAHSSSQVGDCPLPYLANYSEDPHLAFRLVMHVAADGEEHSLGSGPSCNFRLPPSLGVCDVTGYIRNEEGRLLLRPAPLPHSIRRDRPASIEVNGEKLSLEPAELNHLDCVLFGHSTTFYVFLQKVSPEELSEKLRAPYEIDKEEWEVGLTQKVVNSILGEAHGTAGARRPRNPTRTTDRACNARMSLQKLTTKLRCRVIGRLISLGVTTTADTAQIPCIAEVAGGRLASKVKHMKDRKKARLRIASFTAVPR</sequence>
<evidence type="ECO:0000313" key="7">
    <source>
        <dbReference type="EMBL" id="CAE7577343.1"/>
    </source>
</evidence>
<dbReference type="Proteomes" id="UP000604046">
    <property type="component" value="Unassembled WGS sequence"/>
</dbReference>
<organism evidence="7 8">
    <name type="scientific">Symbiodinium natans</name>
    <dbReference type="NCBI Taxonomy" id="878477"/>
    <lineage>
        <taxon>Eukaryota</taxon>
        <taxon>Sar</taxon>
        <taxon>Alveolata</taxon>
        <taxon>Dinophyceae</taxon>
        <taxon>Suessiales</taxon>
        <taxon>Symbiodiniaceae</taxon>
        <taxon>Symbiodinium</taxon>
    </lineage>
</organism>
<gene>
    <name evidence="7" type="primary">Kif14</name>
    <name evidence="7" type="ORF">SNAT2548_LOCUS32937</name>
</gene>
<dbReference type="InterPro" id="IPR027640">
    <property type="entry name" value="Kinesin-like_fam"/>
</dbReference>
<dbReference type="AlphaFoldDB" id="A0A812UM65"/>
<keyword evidence="4" id="KW-0067">ATP-binding</keyword>
<feature type="domain" description="Kinesin motor" evidence="6">
    <location>
        <begin position="4"/>
        <end position="374"/>
    </location>
</feature>
<dbReference type="InterPro" id="IPR027417">
    <property type="entry name" value="P-loop_NTPase"/>
</dbReference>
<comment type="similarity">
    <text evidence="4">Belongs to the TRAFAC class myosin-kinesin ATPase superfamily. Kinesin family.</text>
</comment>
<keyword evidence="4" id="KW-0547">Nucleotide-binding</keyword>
<evidence type="ECO:0000259" key="6">
    <source>
        <dbReference type="PROSITE" id="PS50067"/>
    </source>
</evidence>
<proteinExistence type="inferred from homology"/>
<protein>
    <submittedName>
        <fullName evidence="7">Kif14 protein</fullName>
    </submittedName>
</protein>
<evidence type="ECO:0000313" key="8">
    <source>
        <dbReference type="Proteomes" id="UP000604046"/>
    </source>
</evidence>
<feature type="binding site" evidence="4">
    <location>
        <begin position="103"/>
        <end position="110"/>
    </location>
    <ligand>
        <name>ATP</name>
        <dbReference type="ChEBI" id="CHEBI:30616"/>
    </ligand>
</feature>
<dbReference type="InterPro" id="IPR008984">
    <property type="entry name" value="SMAD_FHA_dom_sf"/>
</dbReference>
<keyword evidence="2 5" id="KW-0175">Coiled coil</keyword>
<comment type="caution">
    <text evidence="7">The sequence shown here is derived from an EMBL/GenBank/DDBJ whole genome shotgun (WGS) entry which is preliminary data.</text>
</comment>
<evidence type="ECO:0000256" key="3">
    <source>
        <dbReference type="ARBA" id="ARBA00023175"/>
    </source>
</evidence>
<dbReference type="GO" id="GO:0005874">
    <property type="term" value="C:microtubule"/>
    <property type="evidence" value="ECO:0007669"/>
    <property type="project" value="UniProtKB-KW"/>
</dbReference>
<dbReference type="GO" id="GO:0005524">
    <property type="term" value="F:ATP binding"/>
    <property type="evidence" value="ECO:0007669"/>
    <property type="project" value="UniProtKB-UniRule"/>
</dbReference>
<dbReference type="SUPFAM" id="SSF52540">
    <property type="entry name" value="P-loop containing nucleoside triphosphate hydrolases"/>
    <property type="match status" value="1"/>
</dbReference>
<evidence type="ECO:0000256" key="4">
    <source>
        <dbReference type="PROSITE-ProRule" id="PRU00283"/>
    </source>
</evidence>
<dbReference type="Gene3D" id="3.40.850.10">
    <property type="entry name" value="Kinesin motor domain"/>
    <property type="match status" value="1"/>
</dbReference>
<dbReference type="PROSITE" id="PS50067">
    <property type="entry name" value="KINESIN_MOTOR_2"/>
    <property type="match status" value="1"/>
</dbReference>
<dbReference type="GO" id="GO:0007018">
    <property type="term" value="P:microtubule-based movement"/>
    <property type="evidence" value="ECO:0007669"/>
    <property type="project" value="InterPro"/>
</dbReference>
<dbReference type="Gene3D" id="2.60.200.20">
    <property type="match status" value="1"/>
</dbReference>
<keyword evidence="1" id="KW-0493">Microtubule</keyword>
<dbReference type="PANTHER" id="PTHR47968:SF36">
    <property type="entry name" value="KINESIN HEAVY CHAIN ISOFORM X1"/>
    <property type="match status" value="1"/>
</dbReference>
<keyword evidence="8" id="KW-1185">Reference proteome</keyword>
<dbReference type="OrthoDB" id="3176171at2759"/>